<dbReference type="OrthoDB" id="3226546at2759"/>
<gene>
    <name evidence="1" type="ORF">BD626DRAFT_509380</name>
</gene>
<dbReference type="EMBL" id="VDMD01000031">
    <property type="protein sequence ID" value="TRM58988.1"/>
    <property type="molecule type" value="Genomic_DNA"/>
</dbReference>
<proteinExistence type="predicted"/>
<dbReference type="AlphaFoldDB" id="A0A550C2K0"/>
<evidence type="ECO:0000313" key="1">
    <source>
        <dbReference type="EMBL" id="TRM58988.1"/>
    </source>
</evidence>
<sequence>MAPEPQCTALASAMHKSGERTALAWHVLRSIAAKINRTEQHVIDVCTGAVRPTMDEFNAIAMALEFQESPPHTGVHACD</sequence>
<name>A0A550C2K0_9AGAR</name>
<keyword evidence="2" id="KW-1185">Reference proteome</keyword>
<reference evidence="1 2" key="1">
    <citation type="journal article" date="2019" name="New Phytol.">
        <title>Comparative genomics reveals unique wood-decay strategies and fruiting body development in the Schizophyllaceae.</title>
        <authorList>
            <person name="Almasi E."/>
            <person name="Sahu N."/>
            <person name="Krizsan K."/>
            <person name="Balint B."/>
            <person name="Kovacs G.M."/>
            <person name="Kiss B."/>
            <person name="Cseklye J."/>
            <person name="Drula E."/>
            <person name="Henrissat B."/>
            <person name="Nagy I."/>
            <person name="Chovatia M."/>
            <person name="Adam C."/>
            <person name="LaButti K."/>
            <person name="Lipzen A."/>
            <person name="Riley R."/>
            <person name="Grigoriev I.V."/>
            <person name="Nagy L.G."/>
        </authorList>
    </citation>
    <scope>NUCLEOTIDE SEQUENCE [LARGE SCALE GENOMIC DNA]</scope>
    <source>
        <strain evidence="1 2">NL-1724</strain>
    </source>
</reference>
<comment type="caution">
    <text evidence="1">The sequence shown here is derived from an EMBL/GenBank/DDBJ whole genome shotgun (WGS) entry which is preliminary data.</text>
</comment>
<protein>
    <submittedName>
        <fullName evidence="1">Uncharacterized protein</fullName>
    </submittedName>
</protein>
<dbReference type="Proteomes" id="UP000320762">
    <property type="component" value="Unassembled WGS sequence"/>
</dbReference>
<accession>A0A550C2K0</accession>
<organism evidence="1 2">
    <name type="scientific">Schizophyllum amplum</name>
    <dbReference type="NCBI Taxonomy" id="97359"/>
    <lineage>
        <taxon>Eukaryota</taxon>
        <taxon>Fungi</taxon>
        <taxon>Dikarya</taxon>
        <taxon>Basidiomycota</taxon>
        <taxon>Agaricomycotina</taxon>
        <taxon>Agaricomycetes</taxon>
        <taxon>Agaricomycetidae</taxon>
        <taxon>Agaricales</taxon>
        <taxon>Schizophyllaceae</taxon>
        <taxon>Schizophyllum</taxon>
    </lineage>
</organism>
<evidence type="ECO:0000313" key="2">
    <source>
        <dbReference type="Proteomes" id="UP000320762"/>
    </source>
</evidence>